<sequence>MTVTMKRLARQWKKSLRPNPDDDDFSLPTIDDARPIDTQEQEEVVRSLEQMNAQQSRIWRVILSITPICHSNFLVFVSSLSEFWTVFAGLLSCYLAFLLFNIYHQAAYPWELVKSPSCSLCVVSNSNAKEACYIWCITSRMLVRCKVLCIWISMYPSLRYHAYFMEDIDSRLVILSDWFAVLACSMAMLGLIRNSKHHRRWIWFSFFGSIVLAIAEVPVGSYLASVWSPEVHPCQLFSMRLLASIQHFAKQNIKLLLCSGAVICLYVDHLLNESSEEVRKLRSYMYAYKAS</sequence>
<keyword evidence="1" id="KW-0812">Transmembrane</keyword>
<accession>A0A9Q1KMC0</accession>
<feature type="transmembrane region" description="Helical" evidence="1">
    <location>
        <begin position="201"/>
        <end position="223"/>
    </location>
</feature>
<proteinExistence type="predicted"/>
<dbReference type="AlphaFoldDB" id="A0A9Q1KMC0"/>
<dbReference type="PANTHER" id="PTHR36784">
    <property type="entry name" value="HISTONE-LYSINE N-METHYLTRANSFERASE"/>
    <property type="match status" value="1"/>
</dbReference>
<dbReference type="PANTHER" id="PTHR36784:SF1">
    <property type="entry name" value="HISTONE-LYSINE N-METHYLTRANSFERASE"/>
    <property type="match status" value="1"/>
</dbReference>
<keyword evidence="3" id="KW-1185">Reference proteome</keyword>
<name>A0A9Q1KMC0_9CARY</name>
<evidence type="ECO:0000256" key="1">
    <source>
        <dbReference type="SAM" id="Phobius"/>
    </source>
</evidence>
<reference evidence="2" key="1">
    <citation type="submission" date="2022-04" db="EMBL/GenBank/DDBJ databases">
        <title>Carnegiea gigantea Genome sequencing and assembly v2.</title>
        <authorList>
            <person name="Copetti D."/>
            <person name="Sanderson M.J."/>
            <person name="Burquez A."/>
            <person name="Wojciechowski M.F."/>
        </authorList>
    </citation>
    <scope>NUCLEOTIDE SEQUENCE</scope>
    <source>
        <strain evidence="2">SGP5-SGP5p</strain>
        <tissue evidence="2">Aerial part</tissue>
    </source>
</reference>
<gene>
    <name evidence="2" type="ORF">Cgig2_022875</name>
</gene>
<organism evidence="2 3">
    <name type="scientific">Carnegiea gigantea</name>
    <dbReference type="NCBI Taxonomy" id="171969"/>
    <lineage>
        <taxon>Eukaryota</taxon>
        <taxon>Viridiplantae</taxon>
        <taxon>Streptophyta</taxon>
        <taxon>Embryophyta</taxon>
        <taxon>Tracheophyta</taxon>
        <taxon>Spermatophyta</taxon>
        <taxon>Magnoliopsida</taxon>
        <taxon>eudicotyledons</taxon>
        <taxon>Gunneridae</taxon>
        <taxon>Pentapetalae</taxon>
        <taxon>Caryophyllales</taxon>
        <taxon>Cactineae</taxon>
        <taxon>Cactaceae</taxon>
        <taxon>Cactoideae</taxon>
        <taxon>Echinocereeae</taxon>
        <taxon>Carnegiea</taxon>
    </lineage>
</organism>
<dbReference type="Proteomes" id="UP001153076">
    <property type="component" value="Unassembled WGS sequence"/>
</dbReference>
<dbReference type="OrthoDB" id="1904339at2759"/>
<comment type="caution">
    <text evidence="2">The sequence shown here is derived from an EMBL/GenBank/DDBJ whole genome shotgun (WGS) entry which is preliminary data.</text>
</comment>
<keyword evidence="1" id="KW-0472">Membrane</keyword>
<dbReference type="EMBL" id="JAKOGI010000041">
    <property type="protein sequence ID" value="KAJ8447146.1"/>
    <property type="molecule type" value="Genomic_DNA"/>
</dbReference>
<feature type="transmembrane region" description="Helical" evidence="1">
    <location>
        <begin position="173"/>
        <end position="192"/>
    </location>
</feature>
<feature type="transmembrane region" description="Helical" evidence="1">
    <location>
        <begin position="132"/>
        <end position="153"/>
    </location>
</feature>
<keyword evidence="1" id="KW-1133">Transmembrane helix</keyword>
<evidence type="ECO:0000313" key="2">
    <source>
        <dbReference type="EMBL" id="KAJ8447146.1"/>
    </source>
</evidence>
<feature type="transmembrane region" description="Helical" evidence="1">
    <location>
        <begin position="58"/>
        <end position="77"/>
    </location>
</feature>
<evidence type="ECO:0000313" key="3">
    <source>
        <dbReference type="Proteomes" id="UP001153076"/>
    </source>
</evidence>
<protein>
    <submittedName>
        <fullName evidence="2">Uncharacterized protein</fullName>
    </submittedName>
</protein>
<feature type="transmembrane region" description="Helical" evidence="1">
    <location>
        <begin position="83"/>
        <end position="103"/>
    </location>
</feature>